<accession>A0A1D6NZG0</accession>
<protein>
    <submittedName>
        <fullName evidence="1">Topless-related protein 2</fullName>
    </submittedName>
</protein>
<dbReference type="EMBL" id="CM000785">
    <property type="protein sequence ID" value="AQL03289.1"/>
    <property type="molecule type" value="Genomic_DNA"/>
</dbReference>
<dbReference type="InterPro" id="IPR027728">
    <property type="entry name" value="Topless_fam"/>
</dbReference>
<dbReference type="PANTHER" id="PTHR44083:SF45">
    <property type="entry name" value="TOPLESS-RELATED PROTEIN 1"/>
    <property type="match status" value="1"/>
</dbReference>
<sequence>MALQPRKLAAYWILASHRRRSLPLHLLSEVLRMPQPVAFVSVQPSDGQPTPSNVLNKKMKHGGESQNYQQDDFHKTVARTLSQGSTPMSMDFHPLQQTLLNVGTNVGDIGSWDVSTKDRLVVRNFKVWDLSKCTIILQASLVKDPVVSVNRIIWSPDGTLFGVAYSRHIVQIYSYNGGDDIRQHLELSENMSLKLDKLLSSSTNNFWASGLVFVMVPRHLAFMINGVSQALCCSYTVMLSCKLYFGYFIPVAAPYSTIINFRVEGFNLLSTSSRVICSFEGRCILQEDTNSVAENAEYKDRDIESLSLCCYVLGPRGRGFYKYLYL</sequence>
<dbReference type="InParanoid" id="A0A1D6NZG0"/>
<gene>
    <name evidence="1" type="ORF">ZEAMMB73_Zm00001d045829</name>
</gene>
<proteinExistence type="predicted"/>
<dbReference type="Pfam" id="PF26102">
    <property type="entry name" value="Ig_SPL7"/>
    <property type="match status" value="1"/>
</dbReference>
<dbReference type="STRING" id="4577.A0A1D6NZG0"/>
<dbReference type="SUPFAM" id="SSF50978">
    <property type="entry name" value="WD40 repeat-like"/>
    <property type="match status" value="1"/>
</dbReference>
<dbReference type="Gene3D" id="2.130.10.10">
    <property type="entry name" value="YVTN repeat-like/Quinoprotein amine dehydrogenase"/>
    <property type="match status" value="1"/>
</dbReference>
<dbReference type="PANTHER" id="PTHR44083">
    <property type="entry name" value="TOPLESS-RELATED PROTEIN 1-RELATED"/>
    <property type="match status" value="1"/>
</dbReference>
<dbReference type="InterPro" id="IPR015943">
    <property type="entry name" value="WD40/YVTN_repeat-like_dom_sf"/>
</dbReference>
<dbReference type="InterPro" id="IPR036322">
    <property type="entry name" value="WD40_repeat_dom_sf"/>
</dbReference>
<dbReference type="ExpressionAtlas" id="A0A1D6NZG0">
    <property type="expression patterns" value="baseline"/>
</dbReference>
<organism evidence="1">
    <name type="scientific">Zea mays</name>
    <name type="common">Maize</name>
    <dbReference type="NCBI Taxonomy" id="4577"/>
    <lineage>
        <taxon>Eukaryota</taxon>
        <taxon>Viridiplantae</taxon>
        <taxon>Streptophyta</taxon>
        <taxon>Embryophyta</taxon>
        <taxon>Tracheophyta</taxon>
        <taxon>Spermatophyta</taxon>
        <taxon>Magnoliopsida</taxon>
        <taxon>Liliopsida</taxon>
        <taxon>Poales</taxon>
        <taxon>Poaceae</taxon>
        <taxon>PACMAD clade</taxon>
        <taxon>Panicoideae</taxon>
        <taxon>Andropogonodae</taxon>
        <taxon>Andropogoneae</taxon>
        <taxon>Tripsacinae</taxon>
        <taxon>Zea</taxon>
    </lineage>
</organism>
<reference evidence="1" key="1">
    <citation type="submission" date="2015-12" db="EMBL/GenBank/DDBJ databases">
        <title>Update maize B73 reference genome by single molecule sequencing technologies.</title>
        <authorList>
            <consortium name="Maize Genome Sequencing Project"/>
            <person name="Ware D."/>
        </authorList>
    </citation>
    <scope>NUCLEOTIDE SEQUENCE</scope>
    <source>
        <tissue evidence="1">Seedling</tissue>
    </source>
</reference>
<evidence type="ECO:0000313" key="1">
    <source>
        <dbReference type="EMBL" id="AQL03289.1"/>
    </source>
</evidence>
<dbReference type="AlphaFoldDB" id="A0A1D6NZG0"/>
<name>A0A1D6NZG0_MAIZE</name>
<dbReference type="PaxDb" id="4577-GRMZM2G051002_P01"/>
<dbReference type="GO" id="GO:0006355">
    <property type="term" value="P:regulation of DNA-templated transcription"/>
    <property type="evidence" value="ECO:0007669"/>
    <property type="project" value="InterPro"/>
</dbReference>